<gene>
    <name evidence="6" type="ORF">CK623_00610</name>
</gene>
<dbReference type="Gene3D" id="3.40.190.10">
    <property type="entry name" value="Periplasmic binding protein-like II"/>
    <property type="match status" value="2"/>
</dbReference>
<dbReference type="RefSeq" id="WP_095555930.1">
    <property type="nucleotide sequence ID" value="NZ_NSJD01000001.1"/>
</dbReference>
<dbReference type="InterPro" id="IPR058163">
    <property type="entry name" value="LysR-type_TF_proteobact-type"/>
</dbReference>
<dbReference type="PANTHER" id="PTHR30537:SF74">
    <property type="entry name" value="HTH-TYPE TRANSCRIPTIONAL REGULATOR TRPI"/>
    <property type="match status" value="1"/>
</dbReference>
<evidence type="ECO:0000256" key="3">
    <source>
        <dbReference type="ARBA" id="ARBA00023125"/>
    </source>
</evidence>
<keyword evidence="3" id="KW-0238">DNA-binding</keyword>
<dbReference type="Proteomes" id="UP000218644">
    <property type="component" value="Unassembled WGS sequence"/>
</dbReference>
<evidence type="ECO:0000256" key="2">
    <source>
        <dbReference type="ARBA" id="ARBA00023015"/>
    </source>
</evidence>
<name>A0A2A2AUQ4_9BURK</name>
<feature type="domain" description="HTH lysR-type" evidence="5">
    <location>
        <begin position="6"/>
        <end position="63"/>
    </location>
</feature>
<dbReference type="InterPro" id="IPR036390">
    <property type="entry name" value="WH_DNA-bd_sf"/>
</dbReference>
<dbReference type="EMBL" id="NSJD01000001">
    <property type="protein sequence ID" value="PAT41477.1"/>
    <property type="molecule type" value="Genomic_DNA"/>
</dbReference>
<dbReference type="Pfam" id="PF00126">
    <property type="entry name" value="HTH_1"/>
    <property type="match status" value="1"/>
</dbReference>
<evidence type="ECO:0000256" key="4">
    <source>
        <dbReference type="ARBA" id="ARBA00023163"/>
    </source>
</evidence>
<protein>
    <submittedName>
        <fullName evidence="6">Transcriptional regulator</fullName>
    </submittedName>
</protein>
<keyword evidence="4" id="KW-0804">Transcription</keyword>
<evidence type="ECO:0000313" key="7">
    <source>
        <dbReference type="Proteomes" id="UP000218644"/>
    </source>
</evidence>
<evidence type="ECO:0000256" key="1">
    <source>
        <dbReference type="ARBA" id="ARBA00009437"/>
    </source>
</evidence>
<dbReference type="InterPro" id="IPR000847">
    <property type="entry name" value="LysR_HTH_N"/>
</dbReference>
<dbReference type="PROSITE" id="PS50931">
    <property type="entry name" value="HTH_LYSR"/>
    <property type="match status" value="1"/>
</dbReference>
<dbReference type="Pfam" id="PF03466">
    <property type="entry name" value="LysR_substrate"/>
    <property type="match status" value="1"/>
</dbReference>
<dbReference type="Gene3D" id="1.10.10.10">
    <property type="entry name" value="Winged helix-like DNA-binding domain superfamily/Winged helix DNA-binding domain"/>
    <property type="match status" value="1"/>
</dbReference>
<reference evidence="6 7" key="1">
    <citation type="submission" date="2017-08" db="EMBL/GenBank/DDBJ databases">
        <title>WGS of Clinical strains of the CDC Group NO-1 linked to zoonotic infections in humans.</title>
        <authorList>
            <person name="Bernier A.-M."/>
            <person name="Bernard K."/>
        </authorList>
    </citation>
    <scope>NUCLEOTIDE SEQUENCE [LARGE SCALE GENOMIC DNA]</scope>
    <source>
        <strain evidence="6 7">NML79-0751</strain>
    </source>
</reference>
<dbReference type="GO" id="GO:0043565">
    <property type="term" value="F:sequence-specific DNA binding"/>
    <property type="evidence" value="ECO:0007669"/>
    <property type="project" value="TreeGrafter"/>
</dbReference>
<evidence type="ECO:0000259" key="5">
    <source>
        <dbReference type="PROSITE" id="PS50931"/>
    </source>
</evidence>
<sequence length="301" mass="32000">MPRLLPSLDALAVFEAAARLGSFKTAAAELSVSATAVSHRIRALEEALGCALFVRQVRAVALTAEGRLLWAAVSDGLDGIAAAVARVRSPGRARVTVSVTPDFAGQWLVPKLAAFQAACPAVDLHVHASYQPVDLTAGAADLAVRYGQGPWSGIQAQALFQECFAPVAAPWLKQRLSADATQWPLIHLNWRGPAQQALDWAAWARAASLPPQAMQTGAHYSDGTHALQAALAGQGVALLGLPLLREELRLNLLEVVREPYLPGQLYHVCTPAKRPIAPATQAVKDWLLGWSGDVNSDLENA</sequence>
<proteinExistence type="inferred from homology"/>
<dbReference type="AlphaFoldDB" id="A0A2A2AUQ4"/>
<evidence type="ECO:0000313" key="6">
    <source>
        <dbReference type="EMBL" id="PAT41477.1"/>
    </source>
</evidence>
<dbReference type="GO" id="GO:0003700">
    <property type="term" value="F:DNA-binding transcription factor activity"/>
    <property type="evidence" value="ECO:0007669"/>
    <property type="project" value="InterPro"/>
</dbReference>
<dbReference type="SUPFAM" id="SSF46785">
    <property type="entry name" value="Winged helix' DNA-binding domain"/>
    <property type="match status" value="1"/>
</dbReference>
<comment type="similarity">
    <text evidence="1">Belongs to the LysR transcriptional regulatory family.</text>
</comment>
<organism evidence="6 7">
    <name type="scientific">Vandammella animalimorsus</name>
    <dbReference type="NCBI Taxonomy" id="2029117"/>
    <lineage>
        <taxon>Bacteria</taxon>
        <taxon>Pseudomonadati</taxon>
        <taxon>Pseudomonadota</taxon>
        <taxon>Betaproteobacteria</taxon>
        <taxon>Burkholderiales</taxon>
        <taxon>Comamonadaceae</taxon>
        <taxon>Vandammella</taxon>
    </lineage>
</organism>
<dbReference type="GO" id="GO:0006351">
    <property type="term" value="P:DNA-templated transcription"/>
    <property type="evidence" value="ECO:0007669"/>
    <property type="project" value="TreeGrafter"/>
</dbReference>
<dbReference type="PANTHER" id="PTHR30537">
    <property type="entry name" value="HTH-TYPE TRANSCRIPTIONAL REGULATOR"/>
    <property type="match status" value="1"/>
</dbReference>
<dbReference type="SUPFAM" id="SSF53850">
    <property type="entry name" value="Periplasmic binding protein-like II"/>
    <property type="match status" value="1"/>
</dbReference>
<dbReference type="InterPro" id="IPR036388">
    <property type="entry name" value="WH-like_DNA-bd_sf"/>
</dbReference>
<accession>A0A2A2AUQ4</accession>
<keyword evidence="2" id="KW-0805">Transcription regulation</keyword>
<comment type="caution">
    <text evidence="6">The sequence shown here is derived from an EMBL/GenBank/DDBJ whole genome shotgun (WGS) entry which is preliminary data.</text>
</comment>
<dbReference type="InterPro" id="IPR005119">
    <property type="entry name" value="LysR_subst-bd"/>
</dbReference>
<dbReference type="PRINTS" id="PR00039">
    <property type="entry name" value="HTHLYSR"/>
</dbReference>